<dbReference type="EMBL" id="JBHSGU010000002">
    <property type="protein sequence ID" value="MFC4700460.1"/>
    <property type="molecule type" value="Genomic_DNA"/>
</dbReference>
<dbReference type="PANTHER" id="PTHR31212:SF4">
    <property type="entry name" value="ALPHA-KETOGLUTARATE-DEPENDENT DIOXYGENASE ALKB HOMOLOG 3"/>
    <property type="match status" value="1"/>
</dbReference>
<accession>A0ABV9LX84</accession>
<keyword evidence="3" id="KW-1185">Reference proteome</keyword>
<dbReference type="InterPro" id="IPR005123">
    <property type="entry name" value="Oxoglu/Fe-dep_dioxygenase_dom"/>
</dbReference>
<reference evidence="3" key="1">
    <citation type="journal article" date="2019" name="Int. J. Syst. Evol. Microbiol.">
        <title>The Global Catalogue of Microorganisms (GCM) 10K type strain sequencing project: providing services to taxonomists for standard genome sequencing and annotation.</title>
        <authorList>
            <consortium name="The Broad Institute Genomics Platform"/>
            <consortium name="The Broad Institute Genome Sequencing Center for Infectious Disease"/>
            <person name="Wu L."/>
            <person name="Ma J."/>
        </authorList>
    </citation>
    <scope>NUCLEOTIDE SEQUENCE [LARGE SCALE GENOMIC DNA]</scope>
    <source>
        <strain evidence="3">KACC 12507</strain>
    </source>
</reference>
<dbReference type="InterPro" id="IPR027450">
    <property type="entry name" value="AlkB-like"/>
</dbReference>
<evidence type="ECO:0000313" key="3">
    <source>
        <dbReference type="Proteomes" id="UP001595897"/>
    </source>
</evidence>
<gene>
    <name evidence="2" type="ORF">ACFO4O_09845</name>
</gene>
<protein>
    <submittedName>
        <fullName evidence="2">Alpha-ketoglutarate-dependent dioxygenase AlkB family protein</fullName>
    </submittedName>
</protein>
<dbReference type="Proteomes" id="UP001595897">
    <property type="component" value="Unassembled WGS sequence"/>
</dbReference>
<dbReference type="Pfam" id="PF13532">
    <property type="entry name" value="2OG-FeII_Oxy_2"/>
    <property type="match status" value="1"/>
</dbReference>
<proteinExistence type="predicted"/>
<organism evidence="2 3">
    <name type="scientific">Glaciecola siphonariae</name>
    <dbReference type="NCBI Taxonomy" id="521012"/>
    <lineage>
        <taxon>Bacteria</taxon>
        <taxon>Pseudomonadati</taxon>
        <taxon>Pseudomonadota</taxon>
        <taxon>Gammaproteobacteria</taxon>
        <taxon>Alteromonadales</taxon>
        <taxon>Alteromonadaceae</taxon>
        <taxon>Glaciecola</taxon>
    </lineage>
</organism>
<dbReference type="Gene3D" id="2.60.120.590">
    <property type="entry name" value="Alpha-ketoglutarate-dependent dioxygenase AlkB-like"/>
    <property type="match status" value="1"/>
</dbReference>
<keyword evidence="2" id="KW-0223">Dioxygenase</keyword>
<dbReference type="InterPro" id="IPR032854">
    <property type="entry name" value="ALKBH3"/>
</dbReference>
<dbReference type="InterPro" id="IPR037151">
    <property type="entry name" value="AlkB-like_sf"/>
</dbReference>
<dbReference type="GO" id="GO:0051213">
    <property type="term" value="F:dioxygenase activity"/>
    <property type="evidence" value="ECO:0007669"/>
    <property type="project" value="UniProtKB-KW"/>
</dbReference>
<comment type="caution">
    <text evidence="2">The sequence shown here is derived from an EMBL/GenBank/DDBJ whole genome shotgun (WGS) entry which is preliminary data.</text>
</comment>
<sequence>MQQEQKSLLGPQWVNLNMQDADVWLLQSWLKAETADKLLKHFIERLAWSQPNIRMFGKSVPVPRLQAWYGDADASYAYSGIKMVPLAWEKKLLELKRYCEQTCDTPFNSVLANLYRHGQDSMGMHADNEPELGEQPVIASVSLGASRNFDFKHLSTGEKRRVVLHHGSLLIMRGSTQTFWHHGISKTKRVDTERVNFTFRYVHGSSN</sequence>
<feature type="domain" description="Fe2OG dioxygenase" evidence="1">
    <location>
        <begin position="106"/>
        <end position="203"/>
    </location>
</feature>
<dbReference type="PROSITE" id="PS51471">
    <property type="entry name" value="FE2OG_OXY"/>
    <property type="match status" value="1"/>
</dbReference>
<dbReference type="RefSeq" id="WP_382407888.1">
    <property type="nucleotide sequence ID" value="NZ_JBHSGU010000002.1"/>
</dbReference>
<dbReference type="SUPFAM" id="SSF51197">
    <property type="entry name" value="Clavaminate synthase-like"/>
    <property type="match status" value="1"/>
</dbReference>
<evidence type="ECO:0000259" key="1">
    <source>
        <dbReference type="PROSITE" id="PS51471"/>
    </source>
</evidence>
<dbReference type="PANTHER" id="PTHR31212">
    <property type="entry name" value="ALPHA-KETOGLUTARATE-DEPENDENT DIOXYGENASE ALKB HOMOLOG 3"/>
    <property type="match status" value="1"/>
</dbReference>
<keyword evidence="2" id="KW-0560">Oxidoreductase</keyword>
<evidence type="ECO:0000313" key="2">
    <source>
        <dbReference type="EMBL" id="MFC4700460.1"/>
    </source>
</evidence>
<name>A0ABV9LX84_9ALTE</name>